<dbReference type="EMBL" id="PEJP01000011">
    <property type="protein sequence ID" value="RYO69999.1"/>
    <property type="molecule type" value="Genomic_DNA"/>
</dbReference>
<sequence length="263" mass="29191">MADPKTQAFSLAILEAYEASQSAIGASCTVTANTETTASLLHDEPPRPSRDVSDIFPGLLPFVARNQWLEKRNQELLNEKADSDQKRIAAEKKHATITLEMKETLIAFESRTMALKKCEEEQEKWRMQKAQELEGTELEAVQELWLSTQEERGHLEGQVYAATIWRERVTSAEKASRNNSYTPGRVQGYADGRREGYDVGISDGFTIGLAAGKREGAGERGETNQQSYERGRDEGHSQGHYEGYAKGFAQGLDAVEQEEGGTA</sequence>
<keyword evidence="1" id="KW-0175">Coiled coil</keyword>
<organism evidence="3 4">
    <name type="scientific">Alternaria arborescens</name>
    <dbReference type="NCBI Taxonomy" id="156630"/>
    <lineage>
        <taxon>Eukaryota</taxon>
        <taxon>Fungi</taxon>
        <taxon>Dikarya</taxon>
        <taxon>Ascomycota</taxon>
        <taxon>Pezizomycotina</taxon>
        <taxon>Dothideomycetes</taxon>
        <taxon>Pleosporomycetidae</taxon>
        <taxon>Pleosporales</taxon>
        <taxon>Pleosporineae</taxon>
        <taxon>Pleosporaceae</taxon>
        <taxon>Alternaria</taxon>
        <taxon>Alternaria sect. Alternaria</taxon>
    </lineage>
</organism>
<feature type="region of interest" description="Disordered" evidence="2">
    <location>
        <begin position="212"/>
        <end position="263"/>
    </location>
</feature>
<evidence type="ECO:0000313" key="3">
    <source>
        <dbReference type="EMBL" id="RYO69999.1"/>
    </source>
</evidence>
<proteinExistence type="predicted"/>
<reference evidence="4" key="1">
    <citation type="journal article" date="2019" name="bioRxiv">
        <title>Genomics, evolutionary history and diagnostics of the Alternaria alternata species group including apple and Asian pear pathotypes.</title>
        <authorList>
            <person name="Armitage A.D."/>
            <person name="Cockerton H.M."/>
            <person name="Sreenivasaprasad S."/>
            <person name="Woodhall J.W."/>
            <person name="Lane C.R."/>
            <person name="Harrison R.J."/>
            <person name="Clarkson J.P."/>
        </authorList>
    </citation>
    <scope>NUCLEOTIDE SEQUENCE [LARGE SCALE GENOMIC DNA]</scope>
    <source>
        <strain evidence="4">RGR 97.0016</strain>
    </source>
</reference>
<evidence type="ECO:0008006" key="5">
    <source>
        <dbReference type="Google" id="ProtNLM"/>
    </source>
</evidence>
<evidence type="ECO:0000313" key="4">
    <source>
        <dbReference type="Proteomes" id="UP000293823"/>
    </source>
</evidence>
<dbReference type="AlphaFoldDB" id="A0A4Q4SIU7"/>
<accession>A0A4Q4SIU7</accession>
<keyword evidence="4" id="KW-1185">Reference proteome</keyword>
<comment type="caution">
    <text evidence="3">The sequence shown here is derived from an EMBL/GenBank/DDBJ whole genome shotgun (WGS) entry which is preliminary data.</text>
</comment>
<protein>
    <recommendedName>
        <fullName evidence="5">Essential protein Yae1 N-terminal domain-containing protein</fullName>
    </recommendedName>
</protein>
<dbReference type="OrthoDB" id="3799675at2759"/>
<dbReference type="Proteomes" id="UP000293823">
    <property type="component" value="Unassembled WGS sequence"/>
</dbReference>
<feature type="coiled-coil region" evidence="1">
    <location>
        <begin position="66"/>
        <end position="93"/>
    </location>
</feature>
<name>A0A4Q4SIU7_9PLEO</name>
<feature type="compositionally biased region" description="Basic and acidic residues" evidence="2">
    <location>
        <begin position="212"/>
        <end position="222"/>
    </location>
</feature>
<feature type="compositionally biased region" description="Basic and acidic residues" evidence="2">
    <location>
        <begin position="229"/>
        <end position="239"/>
    </location>
</feature>
<gene>
    <name evidence="3" type="ORF">AA0113_g3366</name>
</gene>
<evidence type="ECO:0000256" key="2">
    <source>
        <dbReference type="SAM" id="MobiDB-lite"/>
    </source>
</evidence>
<evidence type="ECO:0000256" key="1">
    <source>
        <dbReference type="SAM" id="Coils"/>
    </source>
</evidence>